<feature type="compositionally biased region" description="Low complexity" evidence="4">
    <location>
        <begin position="8"/>
        <end position="17"/>
    </location>
</feature>
<feature type="region of interest" description="Disordered" evidence="4">
    <location>
        <begin position="379"/>
        <end position="405"/>
    </location>
</feature>
<dbReference type="InterPro" id="IPR049567">
    <property type="entry name" value="WDR59-like"/>
</dbReference>
<dbReference type="PANTHER" id="PTHR46170:SF1">
    <property type="entry name" value="GATOR COMPLEX PROTEIN WDR59"/>
    <property type="match status" value="1"/>
</dbReference>
<feature type="compositionally biased region" description="Acidic residues" evidence="4">
    <location>
        <begin position="609"/>
        <end position="619"/>
    </location>
</feature>
<dbReference type="OrthoDB" id="311712at2759"/>
<dbReference type="PROSITE" id="PS50082">
    <property type="entry name" value="WD_REPEATS_2"/>
    <property type="match status" value="2"/>
</dbReference>
<dbReference type="Gene3D" id="2.130.10.10">
    <property type="entry name" value="YVTN repeat-like/Quinoprotein amine dehydrogenase"/>
    <property type="match status" value="1"/>
</dbReference>
<dbReference type="GO" id="GO:0035591">
    <property type="term" value="F:signaling adaptor activity"/>
    <property type="evidence" value="ECO:0007669"/>
    <property type="project" value="TreeGrafter"/>
</dbReference>
<accession>A0A2R6NZH2</accession>
<feature type="compositionally biased region" description="Basic and acidic residues" evidence="4">
    <location>
        <begin position="472"/>
        <end position="486"/>
    </location>
</feature>
<keyword evidence="1 3" id="KW-0853">WD repeat</keyword>
<dbReference type="InterPro" id="IPR036322">
    <property type="entry name" value="WD40_repeat_dom_sf"/>
</dbReference>
<feature type="repeat" description="WD" evidence="3">
    <location>
        <begin position="168"/>
        <end position="203"/>
    </location>
</feature>
<feature type="compositionally biased region" description="Low complexity" evidence="4">
    <location>
        <begin position="443"/>
        <end position="469"/>
    </location>
</feature>
<organism evidence="5 6">
    <name type="scientific">Hermanssonia centrifuga</name>
    <dbReference type="NCBI Taxonomy" id="98765"/>
    <lineage>
        <taxon>Eukaryota</taxon>
        <taxon>Fungi</taxon>
        <taxon>Dikarya</taxon>
        <taxon>Basidiomycota</taxon>
        <taxon>Agaricomycotina</taxon>
        <taxon>Agaricomycetes</taxon>
        <taxon>Polyporales</taxon>
        <taxon>Meruliaceae</taxon>
        <taxon>Hermanssonia</taxon>
    </lineage>
</organism>
<protein>
    <submittedName>
        <fullName evidence="5">Uncharacterized protein</fullName>
    </submittedName>
</protein>
<feature type="region of interest" description="Disordered" evidence="4">
    <location>
        <begin position="1"/>
        <end position="21"/>
    </location>
</feature>
<feature type="compositionally biased region" description="Basic and acidic residues" evidence="4">
    <location>
        <begin position="390"/>
        <end position="401"/>
    </location>
</feature>
<gene>
    <name evidence="5" type="ORF">PHLCEN_2v6395</name>
</gene>
<dbReference type="GO" id="GO:1904263">
    <property type="term" value="P:positive regulation of TORC1 signaling"/>
    <property type="evidence" value="ECO:0007669"/>
    <property type="project" value="TreeGrafter"/>
</dbReference>
<keyword evidence="6" id="KW-1185">Reference proteome</keyword>
<evidence type="ECO:0000256" key="3">
    <source>
        <dbReference type="PROSITE-ProRule" id="PRU00221"/>
    </source>
</evidence>
<feature type="repeat" description="WD" evidence="3">
    <location>
        <begin position="119"/>
        <end position="161"/>
    </location>
</feature>
<proteinExistence type="predicted"/>
<evidence type="ECO:0000256" key="1">
    <source>
        <dbReference type="ARBA" id="ARBA00022574"/>
    </source>
</evidence>
<dbReference type="EMBL" id="MLYV02000622">
    <property type="protein sequence ID" value="PSR81316.1"/>
    <property type="molecule type" value="Genomic_DNA"/>
</dbReference>
<dbReference type="InterPro" id="IPR015943">
    <property type="entry name" value="WD40/YVTN_repeat-like_dom_sf"/>
</dbReference>
<dbReference type="InterPro" id="IPR001680">
    <property type="entry name" value="WD40_rpt"/>
</dbReference>
<dbReference type="AlphaFoldDB" id="A0A2R6NZH2"/>
<dbReference type="GO" id="GO:0005774">
    <property type="term" value="C:vacuolar membrane"/>
    <property type="evidence" value="ECO:0007669"/>
    <property type="project" value="TreeGrafter"/>
</dbReference>
<evidence type="ECO:0000313" key="5">
    <source>
        <dbReference type="EMBL" id="PSR81316.1"/>
    </source>
</evidence>
<reference evidence="5 6" key="1">
    <citation type="submission" date="2018-02" db="EMBL/GenBank/DDBJ databases">
        <title>Genome sequence of the basidiomycete white-rot fungus Phlebia centrifuga.</title>
        <authorList>
            <person name="Granchi Z."/>
            <person name="Peng M."/>
            <person name="de Vries R.P."/>
            <person name="Hilden K."/>
            <person name="Makela M.R."/>
            <person name="Grigoriev I."/>
            <person name="Riley R."/>
        </authorList>
    </citation>
    <scope>NUCLEOTIDE SEQUENCE [LARGE SCALE GENOMIC DNA]</scope>
    <source>
        <strain evidence="5 6">FBCC195</strain>
    </source>
</reference>
<dbReference type="PANTHER" id="PTHR46170">
    <property type="entry name" value="GATOR COMPLEX PROTEIN WDR59"/>
    <property type="match status" value="1"/>
</dbReference>
<name>A0A2R6NZH2_9APHY</name>
<dbReference type="PROSITE" id="PS00678">
    <property type="entry name" value="WD_REPEATS_1"/>
    <property type="match status" value="2"/>
</dbReference>
<dbReference type="Pfam" id="PF00400">
    <property type="entry name" value="WD40"/>
    <property type="match status" value="1"/>
</dbReference>
<dbReference type="STRING" id="98765.A0A2R6NZH2"/>
<evidence type="ECO:0000256" key="4">
    <source>
        <dbReference type="SAM" id="MobiDB-lite"/>
    </source>
</evidence>
<evidence type="ECO:0000313" key="6">
    <source>
        <dbReference type="Proteomes" id="UP000186601"/>
    </source>
</evidence>
<keyword evidence="2" id="KW-0677">Repeat</keyword>
<dbReference type="SUPFAM" id="SSF50978">
    <property type="entry name" value="WD40 repeat-like"/>
    <property type="match status" value="1"/>
</dbReference>
<evidence type="ECO:0000256" key="2">
    <source>
        <dbReference type="ARBA" id="ARBA00022737"/>
    </source>
</evidence>
<feature type="region of interest" description="Disordered" evidence="4">
    <location>
        <begin position="603"/>
        <end position="622"/>
    </location>
</feature>
<dbReference type="InterPro" id="IPR019775">
    <property type="entry name" value="WD40_repeat_CS"/>
</dbReference>
<comment type="caution">
    <text evidence="5">The sequence shown here is derived from an EMBL/GenBank/DDBJ whole genome shotgun (WGS) entry which is preliminary data.</text>
</comment>
<dbReference type="GO" id="GO:0034198">
    <property type="term" value="P:cellular response to amino acid starvation"/>
    <property type="evidence" value="ECO:0007669"/>
    <property type="project" value="TreeGrafter"/>
</dbReference>
<dbReference type="SMART" id="SM00320">
    <property type="entry name" value="WD40"/>
    <property type="match status" value="4"/>
</dbReference>
<dbReference type="GO" id="GO:0035859">
    <property type="term" value="C:Seh1-associated complex"/>
    <property type="evidence" value="ECO:0007669"/>
    <property type="project" value="TreeGrafter"/>
</dbReference>
<feature type="region of interest" description="Disordered" evidence="4">
    <location>
        <begin position="426"/>
        <end position="492"/>
    </location>
</feature>
<dbReference type="Proteomes" id="UP000186601">
    <property type="component" value="Unassembled WGS sequence"/>
</dbReference>
<dbReference type="PROSITE" id="PS50294">
    <property type="entry name" value="WD_REPEATS_REGION"/>
    <property type="match status" value="1"/>
</dbReference>
<sequence length="869" mass="97166">MSPRQPESPDTPSSPDDGNFRQSLQIDMKGLVGDAVGNMSISPGSRDVVLAARKGLFIIDLEAPLNVPRFLPQGGTWDVADVQWNPHTSRKEYIVSTSSEKLLIWNLYLSGKTSIEHILRSHYRAITDINWHTSDPDVVVSTGIDSWLWAWDLRTTQKPKGSLPVSQIQAHGAKIYGIDWAHNRRNEIVTCSLDKTIKIWDVQQPPNEDGLHEPTYTINTAYPVWRARDLPFGHGVLSLPQRGETALEMWSPEDQQEPVERFEGHADVVKEFVWRKGGEENSEFQLITWSKDKTLRFWPVDAEIMQKMGSSLTTPPAMLSSPLDERVSFSNPPIGTNLPPALSAPVGHRSILAEVRASQPLRPLKFNALRLSQELVPTRSNSKVAGKKGHVPEDREADKHGAMSRGYVGGRSAHITTFAWLSSVKVGNRRDGSSGPASGGDSGNASRIGSRSRPPSVMMDPSMSMSLLDARSGSRDRGEDDSRESEANQSLQEEITSVVNKLTASKVKLEKADLTKRRTCTFGLHGPWGDSTSVFIRISFTFPRDYPQASHPGGTPQVDLERNPLISMKNRVVILRRLRAVRESQRPCLEACLRFLLFGDADEQRPSDMDSESSSEDEALPATRRVKEHTFPLLRGDKNLAEPRTSQGVFGPNGELVCFFRAPPRIVRNPLREMSASPSAGSRSVNESAPRLFWSPVLLSDAMRRLALAAQDREVDYLDLKRAEDAHSILRIMTNLFSFSHQKFRRISEHSRPVEDFPNKYSLLPTRRSTVFIKDASPYVGIDIRAAKEYKFSSTDPTASCKSNAEIARLLGRLDHERVFNLLEVIMMDARQPQAIGIEPISTYNACNSLTVKMIDKLFVLPYLYPEVH</sequence>